<name>A0ABU8UJS5_9ACTN</name>
<comment type="caution">
    <text evidence="1">The sequence shown here is derived from an EMBL/GenBank/DDBJ whole genome shotgun (WGS) entry which is preliminary data.</text>
</comment>
<evidence type="ECO:0000313" key="1">
    <source>
        <dbReference type="EMBL" id="MEJ8668606.1"/>
    </source>
</evidence>
<gene>
    <name evidence="1" type="ORF">WKI71_08920</name>
</gene>
<sequence length="46" mass="4888">MPQDLDDLADLVVLPDHPAVLDKLVAHGCTHLLGLLTRCGSSGPWP</sequence>
<protein>
    <submittedName>
        <fullName evidence="1">Uncharacterized protein</fullName>
    </submittedName>
</protein>
<evidence type="ECO:0000313" key="2">
    <source>
        <dbReference type="Proteomes" id="UP001376459"/>
    </source>
</evidence>
<accession>A0ABU8UJS5</accession>
<dbReference type="EMBL" id="JBBKAK010000001">
    <property type="protein sequence ID" value="MEJ8668606.1"/>
    <property type="molecule type" value="Genomic_DNA"/>
</dbReference>
<proteinExistence type="predicted"/>
<keyword evidence="2" id="KW-1185">Reference proteome</keyword>
<reference evidence="1 2" key="1">
    <citation type="submission" date="2024-03" db="EMBL/GenBank/DDBJ databases">
        <title>Novel Streptomyces species of biotechnological and ecological value are a feature of Machair soil.</title>
        <authorList>
            <person name="Prole J.R."/>
            <person name="Goodfellow M."/>
            <person name="Allenby N."/>
            <person name="Ward A.C."/>
        </authorList>
    </citation>
    <scope>NUCLEOTIDE SEQUENCE [LARGE SCALE GENOMIC DNA]</scope>
    <source>
        <strain evidence="1 2">MS1.AVA.1</strain>
    </source>
</reference>
<dbReference type="Proteomes" id="UP001376459">
    <property type="component" value="Unassembled WGS sequence"/>
</dbReference>
<organism evidence="1 2">
    <name type="scientific">Streptomyces machairae</name>
    <dbReference type="NCBI Taxonomy" id="3134109"/>
    <lineage>
        <taxon>Bacteria</taxon>
        <taxon>Bacillati</taxon>
        <taxon>Actinomycetota</taxon>
        <taxon>Actinomycetes</taxon>
        <taxon>Kitasatosporales</taxon>
        <taxon>Streptomycetaceae</taxon>
        <taxon>Streptomyces</taxon>
    </lineage>
</organism>